<dbReference type="PANTHER" id="PTHR12247">
    <property type="entry name" value="POLYCOMB GROUP PROTEIN"/>
    <property type="match status" value="1"/>
</dbReference>
<evidence type="ECO:0000259" key="7">
    <source>
        <dbReference type="PROSITE" id="PS50105"/>
    </source>
</evidence>
<keyword evidence="3" id="KW-0677">Repeat</keyword>
<proteinExistence type="predicted"/>
<dbReference type="GO" id="GO:0003682">
    <property type="term" value="F:chromatin binding"/>
    <property type="evidence" value="ECO:0007669"/>
    <property type="project" value="TreeGrafter"/>
</dbReference>
<dbReference type="GO" id="GO:0045892">
    <property type="term" value="P:negative regulation of DNA-templated transcription"/>
    <property type="evidence" value="ECO:0007669"/>
    <property type="project" value="TreeGrafter"/>
</dbReference>
<feature type="domain" description="SAM" evidence="7">
    <location>
        <begin position="434"/>
        <end position="499"/>
    </location>
</feature>
<accession>A0A815RVI3</accession>
<dbReference type="InterPro" id="IPR004092">
    <property type="entry name" value="Mbt"/>
</dbReference>
<dbReference type="SUPFAM" id="SSF63748">
    <property type="entry name" value="Tudor/PWWP/MBT"/>
    <property type="match status" value="2"/>
</dbReference>
<gene>
    <name evidence="8" type="ORF">XAT740_LOCUS38480</name>
</gene>
<evidence type="ECO:0000313" key="8">
    <source>
        <dbReference type="EMBL" id="CAF1480067.1"/>
    </source>
</evidence>
<dbReference type="Pfam" id="PF12140">
    <property type="entry name" value="SLED"/>
    <property type="match status" value="1"/>
</dbReference>
<dbReference type="PANTHER" id="PTHR12247:SF132">
    <property type="entry name" value="POLYCOMB PROTEIN SCM"/>
    <property type="match status" value="1"/>
</dbReference>
<dbReference type="EMBL" id="CAJNOR010004162">
    <property type="protein sequence ID" value="CAF1480067.1"/>
    <property type="molecule type" value="Genomic_DNA"/>
</dbReference>
<name>A0A815RVI3_ADIRI</name>
<organism evidence="8 9">
    <name type="scientific">Adineta ricciae</name>
    <name type="common">Rotifer</name>
    <dbReference type="NCBI Taxonomy" id="249248"/>
    <lineage>
        <taxon>Eukaryota</taxon>
        <taxon>Metazoa</taxon>
        <taxon>Spiralia</taxon>
        <taxon>Gnathifera</taxon>
        <taxon>Rotifera</taxon>
        <taxon>Eurotatoria</taxon>
        <taxon>Bdelloidea</taxon>
        <taxon>Adinetida</taxon>
        <taxon>Adinetidae</taxon>
        <taxon>Adineta</taxon>
    </lineage>
</organism>
<dbReference type="SMART" id="SM00454">
    <property type="entry name" value="SAM"/>
    <property type="match status" value="1"/>
</dbReference>
<feature type="repeat" description="MBT" evidence="5">
    <location>
        <begin position="14"/>
        <end position="112"/>
    </location>
</feature>
<dbReference type="Pfam" id="PF02820">
    <property type="entry name" value="MBT"/>
    <property type="match status" value="2"/>
</dbReference>
<evidence type="ECO:0000256" key="5">
    <source>
        <dbReference type="PROSITE-ProRule" id="PRU00459"/>
    </source>
</evidence>
<dbReference type="Gene3D" id="1.10.150.50">
    <property type="entry name" value="Transcription Factor, Ets-1"/>
    <property type="match status" value="1"/>
</dbReference>
<dbReference type="InterPro" id="IPR050548">
    <property type="entry name" value="PcG_chromatin_remod_factors"/>
</dbReference>
<dbReference type="SMART" id="SM00561">
    <property type="entry name" value="MBT"/>
    <property type="match status" value="2"/>
</dbReference>
<feature type="compositionally biased region" description="Basic and acidic residues" evidence="6">
    <location>
        <begin position="237"/>
        <end position="250"/>
    </location>
</feature>
<evidence type="ECO:0000256" key="2">
    <source>
        <dbReference type="ARBA" id="ARBA00022491"/>
    </source>
</evidence>
<evidence type="ECO:0000256" key="1">
    <source>
        <dbReference type="ARBA" id="ARBA00004123"/>
    </source>
</evidence>
<evidence type="ECO:0000256" key="6">
    <source>
        <dbReference type="SAM" id="MobiDB-lite"/>
    </source>
</evidence>
<evidence type="ECO:0000256" key="4">
    <source>
        <dbReference type="ARBA" id="ARBA00023242"/>
    </source>
</evidence>
<dbReference type="Proteomes" id="UP000663828">
    <property type="component" value="Unassembled WGS sequence"/>
</dbReference>
<dbReference type="Gene3D" id="3.90.1150.190">
    <property type="entry name" value="SLED domain"/>
    <property type="match status" value="1"/>
</dbReference>
<dbReference type="GO" id="GO:0042393">
    <property type="term" value="F:histone binding"/>
    <property type="evidence" value="ECO:0007669"/>
    <property type="project" value="TreeGrafter"/>
</dbReference>
<keyword evidence="9" id="KW-1185">Reference proteome</keyword>
<dbReference type="CDD" id="cd09509">
    <property type="entry name" value="SAM_Polycomb"/>
    <property type="match status" value="1"/>
</dbReference>
<keyword evidence="4" id="KW-0539">Nucleus</keyword>
<dbReference type="PROSITE" id="PS50105">
    <property type="entry name" value="SAM_DOMAIN"/>
    <property type="match status" value="1"/>
</dbReference>
<dbReference type="GO" id="GO:0005634">
    <property type="term" value="C:nucleus"/>
    <property type="evidence" value="ECO:0007669"/>
    <property type="project" value="UniProtKB-SubCell"/>
</dbReference>
<dbReference type="PROSITE" id="PS51079">
    <property type="entry name" value="MBT"/>
    <property type="match status" value="2"/>
</dbReference>
<keyword evidence="2" id="KW-0678">Repressor</keyword>
<comment type="caution">
    <text evidence="8">The sequence shown here is derived from an EMBL/GenBank/DDBJ whole genome shotgun (WGS) entry which is preliminary data.</text>
</comment>
<dbReference type="InterPro" id="IPR001660">
    <property type="entry name" value="SAM"/>
</dbReference>
<evidence type="ECO:0000256" key="3">
    <source>
        <dbReference type="ARBA" id="ARBA00022737"/>
    </source>
</evidence>
<dbReference type="InterPro" id="IPR013761">
    <property type="entry name" value="SAM/pointed_sf"/>
</dbReference>
<dbReference type="InterPro" id="IPR038348">
    <property type="entry name" value="SLED_sf"/>
</dbReference>
<feature type="region of interest" description="Disordered" evidence="6">
    <location>
        <begin position="231"/>
        <end position="256"/>
    </location>
</feature>
<sequence>MSLTPEDSPKPDEFDWDSYLIETESEAAPACNFKQALIPPANEFHVGEKLETIDPRNQDSWCVGTIIDKDGPRLRLRLDGTDNRNDFWRLVDSGDIRCYGTTEKLGEQIVPPLGFQQTSTRWAKYFEKHVKNGPFAHESCFKLEPAKPEKNLFKIGQKLEAVDPKHPYLICPATVTSITPGDYKLVISLDGWSAANNFKIDYSSRDIFPVGWCKLVGIALTKVGHTLPSRSLHKHNEHVQQKADKNEKGKTSSNRRVSVDYDENTQSYPLVTVYWNYIGDNGGLLLNPHKFSSFMPAIFGPNQCHLVLKKIFDACIKCSFQPKSFTHRLMDLFPSTSDKKLNSSPEVILDNNARLQLPSMETKDDFWDILHDFQNAILADEDLFISIPPDFPIGQNNKRKIGESQDESIFSTDRKRRPRHVDVEDEPAYDLIQKTPNDVAEFIRNIDPKFDILASRFLQEEIDGKALVLLTTDTLMKHMGLKLGPSLQIIHHIKKLKSTFNSR</sequence>
<evidence type="ECO:0000313" key="9">
    <source>
        <dbReference type="Proteomes" id="UP000663828"/>
    </source>
</evidence>
<dbReference type="SUPFAM" id="SSF47769">
    <property type="entry name" value="SAM/Pointed domain"/>
    <property type="match status" value="1"/>
</dbReference>
<dbReference type="Gene3D" id="2.30.30.140">
    <property type="match status" value="2"/>
</dbReference>
<comment type="subcellular location">
    <subcellularLocation>
        <location evidence="1">Nucleus</location>
    </subcellularLocation>
</comment>
<dbReference type="AlphaFoldDB" id="A0A815RVI3"/>
<protein>
    <recommendedName>
        <fullName evidence="7">SAM domain-containing protein</fullName>
    </recommendedName>
</protein>
<reference evidence="8" key="1">
    <citation type="submission" date="2021-02" db="EMBL/GenBank/DDBJ databases">
        <authorList>
            <person name="Nowell W R."/>
        </authorList>
    </citation>
    <scope>NUCLEOTIDE SEQUENCE</scope>
</reference>
<feature type="repeat" description="MBT" evidence="5">
    <location>
        <begin position="120"/>
        <end position="223"/>
    </location>
</feature>
<dbReference type="InterPro" id="IPR021987">
    <property type="entry name" value="SLED"/>
</dbReference>
<dbReference type="Pfam" id="PF00536">
    <property type="entry name" value="SAM_1"/>
    <property type="match status" value="1"/>
</dbReference>